<dbReference type="OrthoDB" id="1937206at2759"/>
<keyword evidence="10 15" id="KW-0460">Magnesium</keyword>
<dbReference type="PROSITE" id="PS00842">
    <property type="entry name" value="XPG_2"/>
    <property type="match status" value="1"/>
</dbReference>
<evidence type="ECO:0000256" key="1">
    <source>
        <dbReference type="ARBA" id="ARBA00004173"/>
    </source>
</evidence>
<dbReference type="GO" id="GO:0005654">
    <property type="term" value="C:nucleoplasm"/>
    <property type="evidence" value="ECO:0007669"/>
    <property type="project" value="UniProtKB-SubCell"/>
</dbReference>
<dbReference type="InterPro" id="IPR036279">
    <property type="entry name" value="5-3_exonuclease_C_sf"/>
</dbReference>
<keyword evidence="3 15" id="KW-0235">DNA replication</keyword>
<dbReference type="InterPro" id="IPR006086">
    <property type="entry name" value="XPG-I_dom"/>
</dbReference>
<dbReference type="PRINTS" id="PR00853">
    <property type="entry name" value="XPGRADSUPER"/>
</dbReference>
<dbReference type="GO" id="GO:0043137">
    <property type="term" value="P:DNA replication, removal of RNA primer"/>
    <property type="evidence" value="ECO:0007669"/>
    <property type="project" value="UniProtKB-UniRule"/>
</dbReference>
<dbReference type="EMBL" id="ML975176">
    <property type="protein sequence ID" value="KAF1809041.1"/>
    <property type="molecule type" value="Genomic_DNA"/>
</dbReference>
<dbReference type="FunFam" id="3.40.50.1010:FF:000003">
    <property type="entry name" value="Flap endonuclease 1"/>
    <property type="match status" value="1"/>
</dbReference>
<dbReference type="GO" id="GO:0000287">
    <property type="term" value="F:magnesium ion binding"/>
    <property type="evidence" value="ECO:0007669"/>
    <property type="project" value="UniProtKB-UniRule"/>
</dbReference>
<comment type="similarity">
    <text evidence="14 15">Belongs to the XPG/RAD2 endonuclease family. FEN1 subfamily.</text>
</comment>
<keyword evidence="20" id="KW-1185">Reference proteome</keyword>
<feature type="compositionally biased region" description="Basic and acidic residues" evidence="16">
    <location>
        <begin position="353"/>
        <end position="392"/>
    </location>
</feature>
<dbReference type="GO" id="GO:0005730">
    <property type="term" value="C:nucleolus"/>
    <property type="evidence" value="ECO:0007669"/>
    <property type="project" value="UniProtKB-SubCell"/>
</dbReference>
<evidence type="ECO:0000256" key="15">
    <source>
        <dbReference type="HAMAP-Rule" id="MF_03140"/>
    </source>
</evidence>
<dbReference type="CDD" id="cd09907">
    <property type="entry name" value="H3TH_FEN1-Euk"/>
    <property type="match status" value="1"/>
</dbReference>
<keyword evidence="6 15" id="KW-0255">Endonuclease</keyword>
<reference evidence="19 21" key="1">
    <citation type="submission" date="2020-01" db="EMBL/GenBank/DDBJ databases">
        <authorList>
            <consortium name="DOE Joint Genome Institute"/>
            <person name="Haridas S."/>
            <person name="Albert R."/>
            <person name="Binder M."/>
            <person name="Bloem J."/>
            <person name="Labutti K."/>
            <person name="Salamov A."/>
            <person name="Andreopoulos B."/>
            <person name="Baker S.E."/>
            <person name="Barry K."/>
            <person name="Bills G."/>
            <person name="Bluhm B.H."/>
            <person name="Cannon C."/>
            <person name="Castanera R."/>
            <person name="Culley D.E."/>
            <person name="Daum C."/>
            <person name="Ezra D."/>
            <person name="Gonzalez J.B."/>
            <person name="Henrissat B."/>
            <person name="Kuo A."/>
            <person name="Liang C."/>
            <person name="Lipzen A."/>
            <person name="Lutzoni F."/>
            <person name="Magnuson J."/>
            <person name="Mondo S."/>
            <person name="Nolan M."/>
            <person name="Ohm R."/>
            <person name="Pangilinan J."/>
            <person name="Park H.-J."/>
            <person name="Ramirez L."/>
            <person name="Alfaro M."/>
            <person name="Sun H."/>
            <person name="Tritt A."/>
            <person name="Yoshinaga Y."/>
            <person name="Zwiers L.-H."/>
            <person name="Turgeon B.G."/>
            <person name="Goodwin S.B."/>
            <person name="Spatafora J.W."/>
            <person name="Crous P.W."/>
            <person name="Grigoriev I.V."/>
        </authorList>
    </citation>
    <scope>NUCLEOTIDE SEQUENCE</scope>
    <source>
        <strain evidence="19 21">CBS 781.70</strain>
    </source>
</reference>
<evidence type="ECO:0000313" key="21">
    <source>
        <dbReference type="RefSeq" id="XP_033530672.1"/>
    </source>
</evidence>
<evidence type="ECO:0000259" key="17">
    <source>
        <dbReference type="SMART" id="SM00484"/>
    </source>
</evidence>
<comment type="subcellular location">
    <subcellularLocation>
        <location evidence="1 15">Mitochondrion</location>
    </subcellularLocation>
    <subcellularLocation>
        <location evidence="15">Nucleus</location>
        <location evidence="15">Nucleolus</location>
    </subcellularLocation>
    <subcellularLocation>
        <location evidence="15">Nucleus</location>
        <location evidence="15">Nucleoplasm</location>
    </subcellularLocation>
    <text evidence="15">Resides mostly in the nucleoli and relocalizes to the nucleoplasm upon DNA damage.</text>
</comment>
<evidence type="ECO:0000256" key="5">
    <source>
        <dbReference type="ARBA" id="ARBA00022723"/>
    </source>
</evidence>
<dbReference type="EC" id="3.1.-.-" evidence="15"/>
<sequence>MGIKHLFQLIEEHSPAAIKQGEIKNQFGRKVAIDASMSIYSFLIAVRSDGQQLMSESGETTSHLMGMFYRTLRMVDNGIKPLFVFDGAPPKLKSGELAKRFQRKSEAQEAHEEAKETGTAEEVEKFSRRTVRVTREHNAECQKLLKLMGIPYIIAPTEAEAQCAVLARAGKVYAAASEDMDTLTFDAPILLRHLTFSEQRKEPIQEIHLAQVLEGLEMERDQFIDLCILLGCDYLDPVKGVGPSTALKLIREHKTLEGVVEFFEKSNKYTLPEDWPYKDARLLFLEPDVRPADDPECDFKWEAPDVEGLVEYLVKEKAFSEDRVRSGAQRLQRSTKTAQQSRLEGFFKPVQRTPEEQAALKRKTDSKLEEAKKKKKQAAKEKKDTKAKPRGA</sequence>
<evidence type="ECO:0000256" key="9">
    <source>
        <dbReference type="ARBA" id="ARBA00022839"/>
    </source>
</evidence>
<evidence type="ECO:0000256" key="7">
    <source>
        <dbReference type="ARBA" id="ARBA00022763"/>
    </source>
</evidence>
<evidence type="ECO:0000313" key="19">
    <source>
        <dbReference type="EMBL" id="KAF1809041.1"/>
    </source>
</evidence>
<keyword evidence="2 15" id="KW-0597">Phosphoprotein</keyword>
<dbReference type="CDD" id="cd09867">
    <property type="entry name" value="PIN_FEN1"/>
    <property type="match status" value="1"/>
</dbReference>
<keyword evidence="5 15" id="KW-0479">Metal-binding</keyword>
<comment type="cofactor">
    <cofactor evidence="15">
        <name>Mg(2+)</name>
        <dbReference type="ChEBI" id="CHEBI:18420"/>
    </cofactor>
    <text evidence="15">Binds 2 magnesium ions per subunit. They probably participate in the reaction catalyzed by the enzyme. May bind an additional third magnesium ion after substrate binding.</text>
</comment>
<dbReference type="SUPFAM" id="SSF88723">
    <property type="entry name" value="PIN domain-like"/>
    <property type="match status" value="1"/>
</dbReference>
<evidence type="ECO:0000256" key="14">
    <source>
        <dbReference type="ARBA" id="ARBA00034726"/>
    </source>
</evidence>
<dbReference type="Pfam" id="PF00867">
    <property type="entry name" value="XPG_I"/>
    <property type="match status" value="1"/>
</dbReference>
<dbReference type="HAMAP" id="MF_00614">
    <property type="entry name" value="Fen"/>
    <property type="match status" value="1"/>
</dbReference>
<dbReference type="Pfam" id="PF00752">
    <property type="entry name" value="XPG_N"/>
    <property type="match status" value="1"/>
</dbReference>
<feature type="compositionally biased region" description="Polar residues" evidence="16">
    <location>
        <begin position="329"/>
        <end position="342"/>
    </location>
</feature>
<evidence type="ECO:0000256" key="8">
    <source>
        <dbReference type="ARBA" id="ARBA00022801"/>
    </source>
</evidence>
<dbReference type="GeneID" id="54420795"/>
<dbReference type="Gene3D" id="3.40.50.1010">
    <property type="entry name" value="5'-nuclease"/>
    <property type="match status" value="1"/>
</dbReference>
<evidence type="ECO:0000256" key="6">
    <source>
        <dbReference type="ARBA" id="ARBA00022759"/>
    </source>
</evidence>
<dbReference type="RefSeq" id="XP_033530672.1">
    <property type="nucleotide sequence ID" value="XM_033680225.1"/>
</dbReference>
<evidence type="ECO:0000256" key="11">
    <source>
        <dbReference type="ARBA" id="ARBA00023128"/>
    </source>
</evidence>
<keyword evidence="4 15" id="KW-0540">Nuclease</keyword>
<feature type="region of interest" description="Disordered" evidence="16">
    <location>
        <begin position="325"/>
        <end position="392"/>
    </location>
</feature>
<dbReference type="Gene3D" id="1.10.150.20">
    <property type="entry name" value="5' to 3' exonuclease, C-terminal subdomain"/>
    <property type="match status" value="1"/>
</dbReference>
<dbReference type="PROSITE" id="PS00841">
    <property type="entry name" value="XPG_1"/>
    <property type="match status" value="1"/>
</dbReference>
<evidence type="ECO:0000256" key="16">
    <source>
        <dbReference type="SAM" id="MobiDB-lite"/>
    </source>
</evidence>
<evidence type="ECO:0000259" key="18">
    <source>
        <dbReference type="SMART" id="SM00485"/>
    </source>
</evidence>
<dbReference type="InterPro" id="IPR006084">
    <property type="entry name" value="XPG/Rad2"/>
</dbReference>
<evidence type="ECO:0000256" key="4">
    <source>
        <dbReference type="ARBA" id="ARBA00022722"/>
    </source>
</evidence>
<dbReference type="GO" id="GO:0008409">
    <property type="term" value="F:5'-3' exonuclease activity"/>
    <property type="evidence" value="ECO:0007669"/>
    <property type="project" value="UniProtKB-UniRule"/>
</dbReference>
<dbReference type="SMART" id="SM00485">
    <property type="entry name" value="XPGN"/>
    <property type="match status" value="1"/>
</dbReference>
<dbReference type="FunFam" id="1.10.150.20:FF:000009">
    <property type="entry name" value="Flap endonuclease 1"/>
    <property type="match status" value="1"/>
</dbReference>
<feature type="region of interest" description="Disordered" evidence="16">
    <location>
        <begin position="102"/>
        <end position="125"/>
    </location>
</feature>
<evidence type="ECO:0000256" key="13">
    <source>
        <dbReference type="ARBA" id="ARBA00023242"/>
    </source>
</evidence>
<reference evidence="21" key="3">
    <citation type="submission" date="2025-04" db="UniProtKB">
        <authorList>
            <consortium name="RefSeq"/>
        </authorList>
    </citation>
    <scope>IDENTIFICATION</scope>
    <source>
        <strain evidence="21">CBS 781.70</strain>
    </source>
</reference>
<dbReference type="InterPro" id="IPR023426">
    <property type="entry name" value="Flap_endonuc"/>
</dbReference>
<evidence type="ECO:0000313" key="20">
    <source>
        <dbReference type="Proteomes" id="UP000504638"/>
    </source>
</evidence>
<keyword evidence="13 15" id="KW-0539">Nucleus</keyword>
<dbReference type="Proteomes" id="UP000504638">
    <property type="component" value="Unplaced"/>
</dbReference>
<dbReference type="GO" id="GO:0006284">
    <property type="term" value="P:base-excision repair"/>
    <property type="evidence" value="ECO:0007669"/>
    <property type="project" value="UniProtKB-UniRule"/>
</dbReference>
<dbReference type="InterPro" id="IPR019974">
    <property type="entry name" value="XPG_CS"/>
</dbReference>
<protein>
    <recommendedName>
        <fullName evidence="15">Flap endonuclease 1</fullName>
        <shortName evidence="15">FEN-1</shortName>
        <ecNumber evidence="15">3.1.-.-</ecNumber>
    </recommendedName>
    <alternativeName>
        <fullName evidence="15">Flap structure-specific endonuclease 1</fullName>
    </alternativeName>
</protein>
<evidence type="ECO:0000256" key="2">
    <source>
        <dbReference type="ARBA" id="ARBA00022553"/>
    </source>
</evidence>
<comment type="function">
    <text evidence="15">Structure-specific nuclease with 5'-flap endonuclease and 5'-3' exonuclease activities involved in DNA replication and repair. During DNA replication, cleaves the 5'-overhanging flap structure that is generated by displacement synthesis when DNA polymerase encounters the 5'-end of a downstream Okazaki fragment. It enters the flap from the 5'-end and then tracks to cleave the flap base, leaving a nick for ligation. Also involved in the long patch base excision repair (LP-BER) pathway, by cleaving within the apurinic/apyrimidinic (AP) site-terminated flap. Acts as a genome stabilization factor that prevents flaps from equilibrating into structures that lead to duplications and deletions. Also possesses 5'-3' exonuclease activity on nicked or gapped double-stranded DNA, and exhibits RNase H activity. Also involved in replication and repair of rDNA and in repairing mitochondrial DNA.</text>
</comment>
<accession>A0A6G1FTQ1</accession>
<dbReference type="GO" id="GO:0017108">
    <property type="term" value="F:5'-flap endonuclease activity"/>
    <property type="evidence" value="ECO:0007669"/>
    <property type="project" value="UniProtKB-UniRule"/>
</dbReference>
<dbReference type="SUPFAM" id="SSF47807">
    <property type="entry name" value="5' to 3' exonuclease, C-terminal subdomain"/>
    <property type="match status" value="1"/>
</dbReference>
<gene>
    <name evidence="19 21" type="ORF">P152DRAFT_461903</name>
</gene>
<feature type="domain" description="XPG N-terminal" evidence="18">
    <location>
        <begin position="1"/>
        <end position="107"/>
    </location>
</feature>
<dbReference type="InterPro" id="IPR008918">
    <property type="entry name" value="HhH2"/>
</dbReference>
<dbReference type="GO" id="GO:0003677">
    <property type="term" value="F:DNA binding"/>
    <property type="evidence" value="ECO:0007669"/>
    <property type="project" value="UniProtKB-UniRule"/>
</dbReference>
<dbReference type="InterPro" id="IPR006085">
    <property type="entry name" value="XPG_DNA_repair_N"/>
</dbReference>
<dbReference type="GO" id="GO:0005739">
    <property type="term" value="C:mitochondrion"/>
    <property type="evidence" value="ECO:0007669"/>
    <property type="project" value="UniProtKB-SubCell"/>
</dbReference>
<keyword evidence="7 15" id="KW-0227">DNA damage</keyword>
<name>A0A6G1FTQ1_9PEZI</name>
<dbReference type="PANTHER" id="PTHR11081:SF9">
    <property type="entry name" value="FLAP ENDONUCLEASE 1"/>
    <property type="match status" value="1"/>
</dbReference>
<dbReference type="SMART" id="SM00279">
    <property type="entry name" value="HhH2"/>
    <property type="match status" value="1"/>
</dbReference>
<keyword evidence="9 15" id="KW-0269">Exonuclease</keyword>
<evidence type="ECO:0000256" key="12">
    <source>
        <dbReference type="ARBA" id="ARBA00023204"/>
    </source>
</evidence>
<evidence type="ECO:0000256" key="10">
    <source>
        <dbReference type="ARBA" id="ARBA00022842"/>
    </source>
</evidence>
<dbReference type="PANTHER" id="PTHR11081">
    <property type="entry name" value="FLAP ENDONUCLEASE FAMILY MEMBER"/>
    <property type="match status" value="1"/>
</dbReference>
<feature type="domain" description="XPG-I" evidence="17">
    <location>
        <begin position="146"/>
        <end position="218"/>
    </location>
</feature>
<evidence type="ECO:0000256" key="3">
    <source>
        <dbReference type="ARBA" id="ARBA00022705"/>
    </source>
</evidence>
<keyword evidence="12 15" id="KW-0234">DNA repair</keyword>
<organism evidence="19">
    <name type="scientific">Eremomyces bilateralis CBS 781.70</name>
    <dbReference type="NCBI Taxonomy" id="1392243"/>
    <lineage>
        <taxon>Eukaryota</taxon>
        <taxon>Fungi</taxon>
        <taxon>Dikarya</taxon>
        <taxon>Ascomycota</taxon>
        <taxon>Pezizomycotina</taxon>
        <taxon>Dothideomycetes</taxon>
        <taxon>Dothideomycetes incertae sedis</taxon>
        <taxon>Eremomycetales</taxon>
        <taxon>Eremomycetaceae</taxon>
        <taxon>Eremomyces</taxon>
    </lineage>
</organism>
<dbReference type="AlphaFoldDB" id="A0A6G1FTQ1"/>
<dbReference type="SMART" id="SM00484">
    <property type="entry name" value="XPGI"/>
    <property type="match status" value="1"/>
</dbReference>
<keyword evidence="11 15" id="KW-0496">Mitochondrion</keyword>
<proteinExistence type="inferred from homology"/>
<dbReference type="InterPro" id="IPR029060">
    <property type="entry name" value="PIN-like_dom_sf"/>
</dbReference>
<keyword evidence="8 15" id="KW-0378">Hydrolase</keyword>
<reference evidence="21" key="2">
    <citation type="submission" date="2020-04" db="EMBL/GenBank/DDBJ databases">
        <authorList>
            <consortium name="NCBI Genome Project"/>
        </authorList>
    </citation>
    <scope>NUCLEOTIDE SEQUENCE</scope>
    <source>
        <strain evidence="21">CBS 781.70</strain>
    </source>
</reference>